<evidence type="ECO:0000313" key="4">
    <source>
        <dbReference type="Proteomes" id="UP000585474"/>
    </source>
</evidence>
<dbReference type="PANTHER" id="PTHR33240:SF8">
    <property type="entry name" value="OS03G0439900 PROTEIN"/>
    <property type="match status" value="1"/>
</dbReference>
<dbReference type="OrthoDB" id="1087821at2759"/>
<accession>A0A7J0FYA3</accession>
<evidence type="ECO:0000259" key="2">
    <source>
        <dbReference type="Pfam" id="PF03732"/>
    </source>
</evidence>
<reference evidence="3 4" key="1">
    <citation type="submission" date="2019-07" db="EMBL/GenBank/DDBJ databases">
        <title>De Novo Assembly of kiwifruit Actinidia rufa.</title>
        <authorList>
            <person name="Sugita-Konishi S."/>
            <person name="Sato K."/>
            <person name="Mori E."/>
            <person name="Abe Y."/>
            <person name="Kisaki G."/>
            <person name="Hamano K."/>
            <person name="Suezawa K."/>
            <person name="Otani M."/>
            <person name="Fukuda T."/>
            <person name="Manabe T."/>
            <person name="Gomi K."/>
            <person name="Tabuchi M."/>
            <person name="Akimitsu K."/>
            <person name="Kataoka I."/>
        </authorList>
    </citation>
    <scope>NUCLEOTIDE SEQUENCE [LARGE SCALE GENOMIC DNA]</scope>
    <source>
        <strain evidence="4">cv. Fuchu</strain>
    </source>
</reference>
<protein>
    <recommendedName>
        <fullName evidence="2">Retrotransposon gag domain-containing protein</fullName>
    </recommendedName>
</protein>
<dbReference type="PANTHER" id="PTHR33240">
    <property type="entry name" value="OS08G0508500 PROTEIN"/>
    <property type="match status" value="1"/>
</dbReference>
<feature type="region of interest" description="Disordered" evidence="1">
    <location>
        <begin position="59"/>
        <end position="88"/>
    </location>
</feature>
<dbReference type="AlphaFoldDB" id="A0A7J0FYA3"/>
<comment type="caution">
    <text evidence="3">The sequence shown here is derived from an EMBL/GenBank/DDBJ whole genome shotgun (WGS) entry which is preliminary data.</text>
</comment>
<gene>
    <name evidence="3" type="ORF">Acr_16g0000710</name>
</gene>
<evidence type="ECO:0000313" key="3">
    <source>
        <dbReference type="EMBL" id="GFZ03447.1"/>
    </source>
</evidence>
<dbReference type="Proteomes" id="UP000585474">
    <property type="component" value="Unassembled WGS sequence"/>
</dbReference>
<dbReference type="Pfam" id="PF03732">
    <property type="entry name" value="Retrotrans_gag"/>
    <property type="match status" value="1"/>
</dbReference>
<evidence type="ECO:0000256" key="1">
    <source>
        <dbReference type="SAM" id="MobiDB-lite"/>
    </source>
</evidence>
<dbReference type="EMBL" id="BJWL01000016">
    <property type="protein sequence ID" value="GFZ03447.1"/>
    <property type="molecule type" value="Genomic_DNA"/>
</dbReference>
<dbReference type="InterPro" id="IPR005162">
    <property type="entry name" value="Retrotrans_gag_dom"/>
</dbReference>
<feature type="compositionally biased region" description="Basic and acidic residues" evidence="1">
    <location>
        <begin position="74"/>
        <end position="88"/>
    </location>
</feature>
<sequence length="438" mass="50595">MGASFHRYRKTTIDVVRPFLMASQDDNYFDSRQTRGEPLHAPKTLGDRGAKLLTDAQRTAKATSKQRPGWLLPKGEDSWLMKPPRIDEGEPLEEGDLRLKWFDKLPAGSIESFYQFTESFVARFVINTKAPKGIGSLLTLRKGKNESIRNYSKRYWETYNEVEECSEELVVVSYKLRLTLGERLWENLALNPPIDLQNLMSWVKLFAQLEDDTRAEKTEVIPNPRFDRGDDEIDKAMDEEEDLPLGTIHMIEGPNHPYLENRIRGEIRMIKQMHDVLSVQSPAKKSRLTVSESRSITFTRAYLERVQHPHIDPLVIQLRMNNYDVKRILVDTGSSIELHRMKGVASTLHQVIKFATPRGKVTMISTEAAMKEVQLIKEEREVLEDVGRDLEVKVVEDLICYELDEPSSNRFFFTGANLEERDRTELIHFLKSNIEVFA</sequence>
<keyword evidence="4" id="KW-1185">Reference proteome</keyword>
<feature type="domain" description="Retrotransposon gag" evidence="2">
    <location>
        <begin position="99"/>
        <end position="164"/>
    </location>
</feature>
<proteinExistence type="predicted"/>
<organism evidence="3 4">
    <name type="scientific">Actinidia rufa</name>
    <dbReference type="NCBI Taxonomy" id="165716"/>
    <lineage>
        <taxon>Eukaryota</taxon>
        <taxon>Viridiplantae</taxon>
        <taxon>Streptophyta</taxon>
        <taxon>Embryophyta</taxon>
        <taxon>Tracheophyta</taxon>
        <taxon>Spermatophyta</taxon>
        <taxon>Magnoliopsida</taxon>
        <taxon>eudicotyledons</taxon>
        <taxon>Gunneridae</taxon>
        <taxon>Pentapetalae</taxon>
        <taxon>asterids</taxon>
        <taxon>Ericales</taxon>
        <taxon>Actinidiaceae</taxon>
        <taxon>Actinidia</taxon>
    </lineage>
</organism>
<name>A0A7J0FYA3_9ERIC</name>